<dbReference type="Proteomes" id="UP000730482">
    <property type="component" value="Unassembled WGS sequence"/>
</dbReference>
<dbReference type="Pfam" id="PF00126">
    <property type="entry name" value="HTH_1"/>
    <property type="match status" value="1"/>
</dbReference>
<evidence type="ECO:0000256" key="2">
    <source>
        <dbReference type="ARBA" id="ARBA00023015"/>
    </source>
</evidence>
<dbReference type="SUPFAM" id="SSF53850">
    <property type="entry name" value="Periplasmic binding protein-like II"/>
    <property type="match status" value="1"/>
</dbReference>
<sequence>MDLDPRRLLLLQAISETNSLAQAARRLGHTPSAVSQQLAKLEREAGTALVDRGVGRLELTEAGRILARAGGRIGDSLADAERELLALTGSATGPITIAMPPGETVEVVAGAVALLAEHHPDLRPILVEAEQAEGLRMLRAQSVDVAIIIDDRDTAVPLPPGYVSQVIMEDEYRIAIPSGWELPATPADLSGRPWIGAPPASARGRCFRRLADLHGIVPAGEHIAVSLSTLQTMAAAGLGACIAPWYYADWLRNCTVLDLPVPGGFIARVIRRATPAAEAVRNAVSESARTRAEQLVERGIHKRDIRIKRLPDPGDAAETE</sequence>
<evidence type="ECO:0000256" key="4">
    <source>
        <dbReference type="ARBA" id="ARBA00023163"/>
    </source>
</evidence>
<dbReference type="PROSITE" id="PS50931">
    <property type="entry name" value="HTH_LYSR"/>
    <property type="match status" value="1"/>
</dbReference>
<organism evidence="6 7">
    <name type="scientific">Catenulispora pinistramenti</name>
    <dbReference type="NCBI Taxonomy" id="2705254"/>
    <lineage>
        <taxon>Bacteria</taxon>
        <taxon>Bacillati</taxon>
        <taxon>Actinomycetota</taxon>
        <taxon>Actinomycetes</taxon>
        <taxon>Catenulisporales</taxon>
        <taxon>Catenulisporaceae</taxon>
        <taxon>Catenulispora</taxon>
    </lineage>
</organism>
<accession>A0ABS5L438</accession>
<gene>
    <name evidence="6" type="ORF">KGQ19_40395</name>
</gene>
<dbReference type="EMBL" id="JAAFYZ010000233">
    <property type="protein sequence ID" value="MBS2553133.1"/>
    <property type="molecule type" value="Genomic_DNA"/>
</dbReference>
<evidence type="ECO:0000256" key="3">
    <source>
        <dbReference type="ARBA" id="ARBA00023125"/>
    </source>
</evidence>
<name>A0ABS5L438_9ACTN</name>
<dbReference type="InterPro" id="IPR005119">
    <property type="entry name" value="LysR_subst-bd"/>
</dbReference>
<keyword evidence="3" id="KW-0238">DNA-binding</keyword>
<dbReference type="RefSeq" id="WP_212019384.1">
    <property type="nucleotide sequence ID" value="NZ_JAAFYZ010000233.1"/>
</dbReference>
<dbReference type="InterPro" id="IPR036390">
    <property type="entry name" value="WH_DNA-bd_sf"/>
</dbReference>
<evidence type="ECO:0000259" key="5">
    <source>
        <dbReference type="PROSITE" id="PS50931"/>
    </source>
</evidence>
<dbReference type="Gene3D" id="1.10.10.10">
    <property type="entry name" value="Winged helix-like DNA-binding domain superfamily/Winged helix DNA-binding domain"/>
    <property type="match status" value="1"/>
</dbReference>
<feature type="domain" description="HTH lysR-type" evidence="5">
    <location>
        <begin position="1"/>
        <end position="60"/>
    </location>
</feature>
<dbReference type="InterPro" id="IPR036388">
    <property type="entry name" value="WH-like_DNA-bd_sf"/>
</dbReference>
<dbReference type="PANTHER" id="PTHR30346">
    <property type="entry name" value="TRANSCRIPTIONAL DUAL REGULATOR HCAR-RELATED"/>
    <property type="match status" value="1"/>
</dbReference>
<keyword evidence="4" id="KW-0804">Transcription</keyword>
<dbReference type="InterPro" id="IPR000847">
    <property type="entry name" value="LysR_HTH_N"/>
</dbReference>
<evidence type="ECO:0000313" key="7">
    <source>
        <dbReference type="Proteomes" id="UP000730482"/>
    </source>
</evidence>
<keyword evidence="2" id="KW-0805">Transcription regulation</keyword>
<proteinExistence type="inferred from homology"/>
<protein>
    <submittedName>
        <fullName evidence="6">LysR family transcriptional regulator</fullName>
    </submittedName>
</protein>
<dbReference type="Pfam" id="PF03466">
    <property type="entry name" value="LysR_substrate"/>
    <property type="match status" value="1"/>
</dbReference>
<keyword evidence="7" id="KW-1185">Reference proteome</keyword>
<reference evidence="6 7" key="1">
    <citation type="submission" date="2020-02" db="EMBL/GenBank/DDBJ databases">
        <title>Acidophilic actinobacteria isolated from forest soil.</title>
        <authorList>
            <person name="Golinska P."/>
        </authorList>
    </citation>
    <scope>NUCLEOTIDE SEQUENCE [LARGE SCALE GENOMIC DNA]</scope>
    <source>
        <strain evidence="6 7">NL8</strain>
    </source>
</reference>
<comment type="caution">
    <text evidence="6">The sequence shown here is derived from an EMBL/GenBank/DDBJ whole genome shotgun (WGS) entry which is preliminary data.</text>
</comment>
<comment type="similarity">
    <text evidence="1">Belongs to the LysR transcriptional regulatory family.</text>
</comment>
<evidence type="ECO:0000313" key="6">
    <source>
        <dbReference type="EMBL" id="MBS2553133.1"/>
    </source>
</evidence>
<dbReference type="Gene3D" id="3.40.190.10">
    <property type="entry name" value="Periplasmic binding protein-like II"/>
    <property type="match status" value="2"/>
</dbReference>
<evidence type="ECO:0000256" key="1">
    <source>
        <dbReference type="ARBA" id="ARBA00009437"/>
    </source>
</evidence>
<dbReference type="PANTHER" id="PTHR30346:SF29">
    <property type="entry name" value="LYSR SUBSTRATE-BINDING"/>
    <property type="match status" value="1"/>
</dbReference>
<dbReference type="SUPFAM" id="SSF46785">
    <property type="entry name" value="Winged helix' DNA-binding domain"/>
    <property type="match status" value="1"/>
</dbReference>